<dbReference type="InterPro" id="IPR000873">
    <property type="entry name" value="AMP-dep_synth/lig_dom"/>
</dbReference>
<dbReference type="Pfam" id="PF00501">
    <property type="entry name" value="AMP-binding"/>
    <property type="match status" value="1"/>
</dbReference>
<dbReference type="Pfam" id="PF13193">
    <property type="entry name" value="AMP-binding_C"/>
    <property type="match status" value="1"/>
</dbReference>
<dbReference type="Gene3D" id="3.40.50.12780">
    <property type="entry name" value="N-terminal domain of ligase-like"/>
    <property type="match status" value="1"/>
</dbReference>
<evidence type="ECO:0000313" key="3">
    <source>
        <dbReference type="EMBL" id="RQH05073.1"/>
    </source>
</evidence>
<protein>
    <submittedName>
        <fullName evidence="3">Acyl-CoA synthetase</fullName>
    </submittedName>
</protein>
<evidence type="ECO:0000313" key="4">
    <source>
        <dbReference type="Proteomes" id="UP000272778"/>
    </source>
</evidence>
<reference evidence="3 4" key="1">
    <citation type="submission" date="2018-11" db="EMBL/GenBank/DDBJ databases">
        <title>Paraburkholderia sp. DHOA04, isolated from soil.</title>
        <authorList>
            <person name="Gao Z.-H."/>
            <person name="Qiu L.-H."/>
            <person name="Fu J.-C."/>
        </authorList>
    </citation>
    <scope>NUCLEOTIDE SEQUENCE [LARGE SCALE GENOMIC DNA]</scope>
    <source>
        <strain evidence="3 4">DHOA04</strain>
    </source>
</reference>
<accession>A0A3N6NWN3</accession>
<dbReference type="InterPro" id="IPR025110">
    <property type="entry name" value="AMP-bd_C"/>
</dbReference>
<dbReference type="PANTHER" id="PTHR43767:SF1">
    <property type="entry name" value="NONRIBOSOMAL PEPTIDE SYNTHASE PES1 (EUROFUNG)-RELATED"/>
    <property type="match status" value="1"/>
</dbReference>
<dbReference type="Gene3D" id="3.30.300.30">
    <property type="match status" value="1"/>
</dbReference>
<dbReference type="OrthoDB" id="9766486at2"/>
<name>A0A3N6NWN3_9BURK</name>
<organism evidence="3 4">
    <name type="scientific">Paraburkholderia dinghuensis</name>
    <dbReference type="NCBI Taxonomy" id="2305225"/>
    <lineage>
        <taxon>Bacteria</taxon>
        <taxon>Pseudomonadati</taxon>
        <taxon>Pseudomonadota</taxon>
        <taxon>Betaproteobacteria</taxon>
        <taxon>Burkholderiales</taxon>
        <taxon>Burkholderiaceae</taxon>
        <taxon>Paraburkholderia</taxon>
    </lineage>
</organism>
<dbReference type="InterPro" id="IPR042099">
    <property type="entry name" value="ANL_N_sf"/>
</dbReference>
<dbReference type="PANTHER" id="PTHR43767">
    <property type="entry name" value="LONG-CHAIN-FATTY-ACID--COA LIGASE"/>
    <property type="match status" value="1"/>
</dbReference>
<dbReference type="SUPFAM" id="SSF56801">
    <property type="entry name" value="Acetyl-CoA synthetase-like"/>
    <property type="match status" value="1"/>
</dbReference>
<dbReference type="EMBL" id="RQIS01000011">
    <property type="protein sequence ID" value="RQH05073.1"/>
    <property type="molecule type" value="Genomic_DNA"/>
</dbReference>
<dbReference type="RefSeq" id="WP_124152207.1">
    <property type="nucleotide sequence ID" value="NZ_RQIS01000011.1"/>
</dbReference>
<dbReference type="AlphaFoldDB" id="A0A3N6NWN3"/>
<dbReference type="InterPro" id="IPR045851">
    <property type="entry name" value="AMP-bd_C_sf"/>
</dbReference>
<dbReference type="GO" id="GO:0016878">
    <property type="term" value="F:acid-thiol ligase activity"/>
    <property type="evidence" value="ECO:0007669"/>
    <property type="project" value="UniProtKB-ARBA"/>
</dbReference>
<keyword evidence="4" id="KW-1185">Reference proteome</keyword>
<evidence type="ECO:0000259" key="2">
    <source>
        <dbReference type="Pfam" id="PF13193"/>
    </source>
</evidence>
<dbReference type="InterPro" id="IPR050237">
    <property type="entry name" value="ATP-dep_AMP-bd_enzyme"/>
</dbReference>
<comment type="caution">
    <text evidence="3">The sequence shown here is derived from an EMBL/GenBank/DDBJ whole genome shotgun (WGS) entry which is preliminary data.</text>
</comment>
<sequence>MSDTHHSYDQVRLHSFGDMLREQARSRPQHIALVEQDTRYTYAQLHHRINRLTHSLQQRGVTSGSRLLWLGQNSHRVLELLGAAARLGAIVCPANWRMTAAETVRTLNDFDPSIVFWQESEVGDIAREARTAARPGNAAWIQHDGSGEHSYEALISAGADEDDEARVNPDLPLLAIYTAAFDGAPMAALLSHTTLMLQGLMNTQSQLIAETSSYLVSGPMFHVGVMMGTLATILAGGRCVFVSRPDAQTLLQVIAAERVTHAFLVQPTVEQMRRLNQESRYDISSLFATPDMSDWRMPMVMPAGAPLVAKLGGYGQTEIGGLSVLLWLGGSGAGRPAPFIQVKILDEDGNETAPDTPGEIAVRGALVMNGYLGQAKENARRTRDGWHRTNDLGLRKADGSIVFVGPKTTMIKSGLENIYPAEVESCLRSHPAVADVCVIGVPDPTWSQNVKAVVVARPGAEVNADALIEHCRERIASYKKPKMVTFVDALPRNSAGGIDRAGVDAAHGGGNYPRVA</sequence>
<feature type="domain" description="AMP-dependent synthetase/ligase" evidence="1">
    <location>
        <begin position="20"/>
        <end position="372"/>
    </location>
</feature>
<dbReference type="CDD" id="cd17636">
    <property type="entry name" value="PtmA"/>
    <property type="match status" value="1"/>
</dbReference>
<gene>
    <name evidence="3" type="ORF">D1Y85_16890</name>
</gene>
<dbReference type="Proteomes" id="UP000272778">
    <property type="component" value="Unassembled WGS sequence"/>
</dbReference>
<proteinExistence type="predicted"/>
<evidence type="ECO:0000259" key="1">
    <source>
        <dbReference type="Pfam" id="PF00501"/>
    </source>
</evidence>
<feature type="domain" description="AMP-binding enzyme C-terminal" evidence="2">
    <location>
        <begin position="422"/>
        <end position="496"/>
    </location>
</feature>